<name>A0ABX2FDH0_9PSEU</name>
<evidence type="ECO:0000313" key="5">
    <source>
        <dbReference type="Proteomes" id="UP000763557"/>
    </source>
</evidence>
<dbReference type="RefSeq" id="WP_173139586.1">
    <property type="nucleotide sequence ID" value="NZ_CBCSGW010000023.1"/>
</dbReference>
<feature type="domain" description="Acyl-CoA dehydrogenase C-terminal" evidence="3">
    <location>
        <begin position="237"/>
        <end position="359"/>
    </location>
</feature>
<dbReference type="InterPro" id="IPR046373">
    <property type="entry name" value="Acyl-CoA_Oxase/DH_mid-dom_sf"/>
</dbReference>
<gene>
    <name evidence="4" type="ORF">GC106_66720</name>
</gene>
<dbReference type="Gene3D" id="1.20.140.10">
    <property type="entry name" value="Butyryl-CoA Dehydrogenase, subunit A, domain 3"/>
    <property type="match status" value="1"/>
</dbReference>
<dbReference type="Gene3D" id="1.10.540.10">
    <property type="entry name" value="Acyl-CoA dehydrogenase/oxidase, N-terminal domain"/>
    <property type="match status" value="1"/>
</dbReference>
<dbReference type="SUPFAM" id="SSF47203">
    <property type="entry name" value="Acyl-CoA dehydrogenase C-terminal domain-like"/>
    <property type="match status" value="1"/>
</dbReference>
<dbReference type="InterPro" id="IPR013107">
    <property type="entry name" value="Acyl-CoA_DH_C"/>
</dbReference>
<dbReference type="Pfam" id="PF08028">
    <property type="entry name" value="Acyl-CoA_dh_2"/>
    <property type="match status" value="1"/>
</dbReference>
<dbReference type="InterPro" id="IPR037069">
    <property type="entry name" value="AcylCoA_DH/ox_N_sf"/>
</dbReference>
<dbReference type="PANTHER" id="PTHR43884:SF12">
    <property type="entry name" value="ISOVALERYL-COA DEHYDROGENASE, MITOCHONDRIAL-RELATED"/>
    <property type="match status" value="1"/>
</dbReference>
<dbReference type="InterPro" id="IPR013786">
    <property type="entry name" value="AcylCoA_DH/ox_N"/>
</dbReference>
<evidence type="ECO:0000256" key="1">
    <source>
        <dbReference type="ARBA" id="ARBA00023002"/>
    </source>
</evidence>
<evidence type="ECO:0000313" key="4">
    <source>
        <dbReference type="EMBL" id="NRN69415.1"/>
    </source>
</evidence>
<protein>
    <submittedName>
        <fullName evidence="4">Acyl-CoA dehydrogenase, C-terminal domain</fullName>
    </submittedName>
</protein>
<dbReference type="InterPro" id="IPR036250">
    <property type="entry name" value="AcylCo_DH-like_C"/>
</dbReference>
<feature type="domain" description="Acyl-CoA dehydrogenase/oxidase N-terminal" evidence="2">
    <location>
        <begin position="19"/>
        <end position="110"/>
    </location>
</feature>
<dbReference type="Gene3D" id="2.40.110.10">
    <property type="entry name" value="Butyryl-CoA Dehydrogenase, subunit A, domain 2"/>
    <property type="match status" value="1"/>
</dbReference>
<organism evidence="4 5">
    <name type="scientific">Kibdelosporangium persicum</name>
    <dbReference type="NCBI Taxonomy" id="2698649"/>
    <lineage>
        <taxon>Bacteria</taxon>
        <taxon>Bacillati</taxon>
        <taxon>Actinomycetota</taxon>
        <taxon>Actinomycetes</taxon>
        <taxon>Pseudonocardiales</taxon>
        <taxon>Pseudonocardiaceae</taxon>
        <taxon>Kibdelosporangium</taxon>
    </lineage>
</organism>
<keyword evidence="1" id="KW-0560">Oxidoreductase</keyword>
<proteinExistence type="predicted"/>
<comment type="caution">
    <text evidence="4">The sequence shown here is derived from an EMBL/GenBank/DDBJ whole genome shotgun (WGS) entry which is preliminary data.</text>
</comment>
<dbReference type="PIRSF" id="PIRSF016578">
    <property type="entry name" value="HsaA"/>
    <property type="match status" value="1"/>
</dbReference>
<dbReference type="Proteomes" id="UP000763557">
    <property type="component" value="Unassembled WGS sequence"/>
</dbReference>
<evidence type="ECO:0000259" key="2">
    <source>
        <dbReference type="Pfam" id="PF02771"/>
    </source>
</evidence>
<evidence type="ECO:0000259" key="3">
    <source>
        <dbReference type="Pfam" id="PF08028"/>
    </source>
</evidence>
<keyword evidence="5" id="KW-1185">Reference proteome</keyword>
<reference evidence="4 5" key="1">
    <citation type="submission" date="2020-01" db="EMBL/GenBank/DDBJ databases">
        <title>Kibdelosporangium persica a novel Actinomycetes from a hot desert in Iran.</title>
        <authorList>
            <person name="Safaei N."/>
            <person name="Zaburannyi N."/>
            <person name="Mueller R."/>
            <person name="Wink J."/>
        </authorList>
    </citation>
    <scope>NUCLEOTIDE SEQUENCE [LARGE SCALE GENOMIC DNA]</scope>
    <source>
        <strain evidence="4 5">4NS15</strain>
    </source>
</reference>
<dbReference type="SUPFAM" id="SSF56645">
    <property type="entry name" value="Acyl-CoA dehydrogenase NM domain-like"/>
    <property type="match status" value="1"/>
</dbReference>
<dbReference type="EMBL" id="JAAATY010000027">
    <property type="protein sequence ID" value="NRN69415.1"/>
    <property type="molecule type" value="Genomic_DNA"/>
</dbReference>
<dbReference type="PANTHER" id="PTHR43884">
    <property type="entry name" value="ACYL-COA DEHYDROGENASE"/>
    <property type="match status" value="1"/>
</dbReference>
<sequence length="385" mass="40477">MSDTVEAGPVELTCSVAGQHADSTDAEARFPDEALTAMRQTGLLGLMAPAEFGGGDGTLTDLVTTTIELGKADMSVAMIFAMHCQQVATLARYGGGRLRSEVLPAVAEGKMYLASVTTEAGKGGHLLTSESPVDQAGDVLRIDRRAPIVTGGAHADGFLITMAMPGATSPAQVDLLYAARDQVTLEILGDWQPLGARATESLPMRLVGAVPEWQVIGEHGGFRAVAAGFFAPVGHIGWAAAWLGAAAGAYSRVLGYIRSANGRKQFDPSSELLLTRLADARARLDVVHALLRHTVSVVESAAELTTPSVQLLVNALKTEAATGCFAVADMLVELTGLRHGYLTGSPLRLERTFRDLRSASLNYGNDRLRLANGSLALMDTGVRLA</sequence>
<dbReference type="InterPro" id="IPR009100">
    <property type="entry name" value="AcylCoA_DH/oxidase_NM_dom_sf"/>
</dbReference>
<dbReference type="Pfam" id="PF02771">
    <property type="entry name" value="Acyl-CoA_dh_N"/>
    <property type="match status" value="1"/>
</dbReference>
<accession>A0ABX2FDH0</accession>